<dbReference type="STRING" id="3076.A0A2P6TRR2"/>
<protein>
    <submittedName>
        <fullName evidence="6">WD repeat-containing</fullName>
    </submittedName>
</protein>
<feature type="compositionally biased region" description="Basic residues" evidence="5">
    <location>
        <begin position="275"/>
        <end position="285"/>
    </location>
</feature>
<dbReference type="PANTHER" id="PTHR14091:SF0">
    <property type="entry name" value="PERIODIC TRYPTOPHAN PROTEIN 1 HOMOLOG"/>
    <property type="match status" value="1"/>
</dbReference>
<dbReference type="SMART" id="SM00320">
    <property type="entry name" value="WD40"/>
    <property type="match status" value="5"/>
</dbReference>
<feature type="repeat" description="WD" evidence="4">
    <location>
        <begin position="426"/>
        <end position="468"/>
    </location>
</feature>
<dbReference type="PROSITE" id="PS50082">
    <property type="entry name" value="WD_REPEATS_2"/>
    <property type="match status" value="2"/>
</dbReference>
<dbReference type="PANTHER" id="PTHR14091">
    <property type="entry name" value="PERIODIC TRYPTOPHAN PROTEIN 1"/>
    <property type="match status" value="1"/>
</dbReference>
<keyword evidence="3" id="KW-0677">Repeat</keyword>
<dbReference type="GO" id="GO:0006364">
    <property type="term" value="P:rRNA processing"/>
    <property type="evidence" value="ECO:0007669"/>
    <property type="project" value="InterPro"/>
</dbReference>
<dbReference type="EMBL" id="LHPG02000008">
    <property type="protein sequence ID" value="PRW56745.1"/>
    <property type="molecule type" value="Genomic_DNA"/>
</dbReference>
<evidence type="ECO:0000256" key="5">
    <source>
        <dbReference type="SAM" id="MobiDB-lite"/>
    </source>
</evidence>
<proteinExistence type="predicted"/>
<dbReference type="InterPro" id="IPR020472">
    <property type="entry name" value="WD40_PAC1"/>
</dbReference>
<keyword evidence="7" id="KW-1185">Reference proteome</keyword>
<reference evidence="6 7" key="1">
    <citation type="journal article" date="2018" name="Plant J.">
        <title>Genome sequences of Chlorella sorokiniana UTEX 1602 and Micractinium conductrix SAG 241.80: implications to maltose excretion by a green alga.</title>
        <authorList>
            <person name="Arriola M.B."/>
            <person name="Velmurugan N."/>
            <person name="Zhang Y."/>
            <person name="Plunkett M.H."/>
            <person name="Hondzo H."/>
            <person name="Barney B.M."/>
        </authorList>
    </citation>
    <scope>NUCLEOTIDE SEQUENCE [LARGE SCALE GENOMIC DNA]</scope>
    <source>
        <strain evidence="7">UTEX 1602</strain>
    </source>
</reference>
<dbReference type="InterPro" id="IPR044285">
    <property type="entry name" value="PWP1"/>
</dbReference>
<feature type="repeat" description="WD" evidence="4">
    <location>
        <begin position="293"/>
        <end position="335"/>
    </location>
</feature>
<feature type="compositionally biased region" description="Acidic residues" evidence="5">
    <location>
        <begin position="18"/>
        <end position="27"/>
    </location>
</feature>
<dbReference type="InterPro" id="IPR019775">
    <property type="entry name" value="WD40_repeat_CS"/>
</dbReference>
<dbReference type="PROSITE" id="PS00678">
    <property type="entry name" value="WD_REPEATS_1"/>
    <property type="match status" value="1"/>
</dbReference>
<sequence>MISALAWIPKGAAKAEPEVAEVTEEELAAMRAAAEAEGGEEGSDTEDEEPSSSDSEMGEEDEAAAVARARAVAAAMKSSKGESGAPSAGGDHLAAAMAELDMDHYDDDSEGEGGGAMARILGGSAGIAFNPADDPLLQRNSDSDTDSEAEAFRIRDDDLLILAARNEDDVSHLEVWVYEPADERGPANLFVHHSLMLPAFPLSVAWLDCDPTGRRDRANIAAVGSFEPGIELWDMDVVDSVEPLATLGGADYAAARAAAAAEAEAAAAEAGSSDKKKKKKKKKKAAPQVPVRPGSHEDAVLGLAWNPGFRNVLASASADQTVKVWDVATQQCQHTLRHHSDKVQAVAWNPAEPPVLLSGGFDKRACLLDMRQPDAASVPSWQLSADVEALAWDPHHPTQFVVSSEDGVVAAYDARQGAGSSALYRLSAHDKATCALSFCPAVPGLLATSSTDKKVKVWSMLENKPTLLATENLNVGAVFGMSFCRDAPLILAAGGAKGSVSVWDTMSSAAVNSFVQRHTPEVAAAASGGEQQQQEAAA</sequence>
<evidence type="ECO:0000256" key="2">
    <source>
        <dbReference type="ARBA" id="ARBA00022574"/>
    </source>
</evidence>
<name>A0A2P6TRR2_CHLSO</name>
<dbReference type="Pfam" id="PF00400">
    <property type="entry name" value="WD40"/>
    <property type="match status" value="3"/>
</dbReference>
<dbReference type="AlphaFoldDB" id="A0A2P6TRR2"/>
<keyword evidence="1" id="KW-0597">Phosphoprotein</keyword>
<dbReference type="PRINTS" id="PR00320">
    <property type="entry name" value="GPROTEINBRPT"/>
</dbReference>
<dbReference type="GO" id="GO:0005634">
    <property type="term" value="C:nucleus"/>
    <property type="evidence" value="ECO:0007669"/>
    <property type="project" value="TreeGrafter"/>
</dbReference>
<evidence type="ECO:0000256" key="3">
    <source>
        <dbReference type="ARBA" id="ARBA00022737"/>
    </source>
</evidence>
<feature type="compositionally biased region" description="Acidic residues" evidence="5">
    <location>
        <begin position="37"/>
        <end position="63"/>
    </location>
</feature>
<dbReference type="InterPro" id="IPR015943">
    <property type="entry name" value="WD40/YVTN_repeat-like_dom_sf"/>
</dbReference>
<dbReference type="InterPro" id="IPR036322">
    <property type="entry name" value="WD40_repeat_dom_sf"/>
</dbReference>
<evidence type="ECO:0000313" key="6">
    <source>
        <dbReference type="EMBL" id="PRW56745.1"/>
    </source>
</evidence>
<feature type="region of interest" description="Disordered" evidence="5">
    <location>
        <begin position="267"/>
        <end position="294"/>
    </location>
</feature>
<dbReference type="OrthoDB" id="270624at2759"/>
<keyword evidence="2 4" id="KW-0853">WD repeat</keyword>
<evidence type="ECO:0000256" key="1">
    <source>
        <dbReference type="ARBA" id="ARBA00022553"/>
    </source>
</evidence>
<evidence type="ECO:0000256" key="4">
    <source>
        <dbReference type="PROSITE-ProRule" id="PRU00221"/>
    </source>
</evidence>
<dbReference type="Gene3D" id="2.130.10.10">
    <property type="entry name" value="YVTN repeat-like/Quinoprotein amine dehydrogenase"/>
    <property type="match status" value="2"/>
</dbReference>
<dbReference type="InterPro" id="IPR001680">
    <property type="entry name" value="WD40_rpt"/>
</dbReference>
<dbReference type="Proteomes" id="UP000239899">
    <property type="component" value="Unassembled WGS sequence"/>
</dbReference>
<dbReference type="PROSITE" id="PS50294">
    <property type="entry name" value="WD_REPEATS_REGION"/>
    <property type="match status" value="2"/>
</dbReference>
<evidence type="ECO:0000313" key="7">
    <source>
        <dbReference type="Proteomes" id="UP000239899"/>
    </source>
</evidence>
<organism evidence="6 7">
    <name type="scientific">Chlorella sorokiniana</name>
    <name type="common">Freshwater green alga</name>
    <dbReference type="NCBI Taxonomy" id="3076"/>
    <lineage>
        <taxon>Eukaryota</taxon>
        <taxon>Viridiplantae</taxon>
        <taxon>Chlorophyta</taxon>
        <taxon>core chlorophytes</taxon>
        <taxon>Trebouxiophyceae</taxon>
        <taxon>Chlorellales</taxon>
        <taxon>Chlorellaceae</taxon>
        <taxon>Chlorella clade</taxon>
        <taxon>Chlorella</taxon>
    </lineage>
</organism>
<feature type="region of interest" description="Disordered" evidence="5">
    <location>
        <begin position="1"/>
        <end position="72"/>
    </location>
</feature>
<dbReference type="SUPFAM" id="SSF50978">
    <property type="entry name" value="WD40 repeat-like"/>
    <property type="match status" value="1"/>
</dbReference>
<comment type="caution">
    <text evidence="6">The sequence shown here is derived from an EMBL/GenBank/DDBJ whole genome shotgun (WGS) entry which is preliminary data.</text>
</comment>
<accession>A0A2P6TRR2</accession>
<gene>
    <name evidence="6" type="ORF">C2E21_4404</name>
</gene>